<dbReference type="GO" id="GO:0009103">
    <property type="term" value="P:lipopolysaccharide biosynthetic process"/>
    <property type="evidence" value="ECO:0007669"/>
    <property type="project" value="TreeGrafter"/>
</dbReference>
<organism evidence="5 6">
    <name type="scientific">Streptomonospora salina</name>
    <dbReference type="NCBI Taxonomy" id="104205"/>
    <lineage>
        <taxon>Bacteria</taxon>
        <taxon>Bacillati</taxon>
        <taxon>Actinomycetota</taxon>
        <taxon>Actinomycetes</taxon>
        <taxon>Streptosporangiales</taxon>
        <taxon>Nocardiopsidaceae</taxon>
        <taxon>Streptomonospora</taxon>
    </lineage>
</organism>
<feature type="transmembrane region" description="Helical" evidence="2">
    <location>
        <begin position="227"/>
        <end position="246"/>
    </location>
</feature>
<dbReference type="InterPro" id="IPR050879">
    <property type="entry name" value="Acyltransferase_3"/>
</dbReference>
<accession>A0A841E1I9</accession>
<reference evidence="5 6" key="1">
    <citation type="submission" date="2020-08" db="EMBL/GenBank/DDBJ databases">
        <title>Sequencing the genomes of 1000 actinobacteria strains.</title>
        <authorList>
            <person name="Klenk H.-P."/>
        </authorList>
    </citation>
    <scope>NUCLEOTIDE SEQUENCE [LARGE SCALE GENOMIC DNA]</scope>
    <source>
        <strain evidence="5 6">DSM 44593</strain>
    </source>
</reference>
<dbReference type="InterPro" id="IPR043968">
    <property type="entry name" value="SGNH"/>
</dbReference>
<feature type="region of interest" description="Disordered" evidence="1">
    <location>
        <begin position="1"/>
        <end position="22"/>
    </location>
</feature>
<keyword evidence="6" id="KW-1185">Reference proteome</keyword>
<feature type="transmembrane region" description="Helical" evidence="2">
    <location>
        <begin position="380"/>
        <end position="400"/>
    </location>
</feature>
<dbReference type="GO" id="GO:0016020">
    <property type="term" value="C:membrane"/>
    <property type="evidence" value="ECO:0007669"/>
    <property type="project" value="TreeGrafter"/>
</dbReference>
<keyword evidence="2" id="KW-0812">Transmembrane</keyword>
<feature type="transmembrane region" description="Helical" evidence="2">
    <location>
        <begin position="319"/>
        <end position="337"/>
    </location>
</feature>
<feature type="transmembrane region" description="Helical" evidence="2">
    <location>
        <begin position="253"/>
        <end position="269"/>
    </location>
</feature>
<dbReference type="Pfam" id="PF01757">
    <property type="entry name" value="Acyl_transf_3"/>
    <property type="match status" value="1"/>
</dbReference>
<dbReference type="Proteomes" id="UP000578077">
    <property type="component" value="Unassembled WGS sequence"/>
</dbReference>
<dbReference type="Pfam" id="PF19040">
    <property type="entry name" value="SGNH"/>
    <property type="match status" value="1"/>
</dbReference>
<dbReference type="PANTHER" id="PTHR23028">
    <property type="entry name" value="ACETYLTRANSFERASE"/>
    <property type="match status" value="1"/>
</dbReference>
<gene>
    <name evidence="5" type="ORF">HNR25_000065</name>
</gene>
<evidence type="ECO:0000259" key="3">
    <source>
        <dbReference type="Pfam" id="PF01757"/>
    </source>
</evidence>
<dbReference type="AlphaFoldDB" id="A0A841E1I9"/>
<proteinExistence type="predicted"/>
<feature type="transmembrane region" description="Helical" evidence="2">
    <location>
        <begin position="275"/>
        <end position="298"/>
    </location>
</feature>
<dbReference type="InterPro" id="IPR002656">
    <property type="entry name" value="Acyl_transf_3_dom"/>
</dbReference>
<comment type="caution">
    <text evidence="5">The sequence shown here is derived from an EMBL/GenBank/DDBJ whole genome shotgun (WGS) entry which is preliminary data.</text>
</comment>
<name>A0A841E1I9_9ACTN</name>
<keyword evidence="2" id="KW-0472">Membrane</keyword>
<evidence type="ECO:0000256" key="2">
    <source>
        <dbReference type="SAM" id="Phobius"/>
    </source>
</evidence>
<feature type="transmembrane region" description="Helical" evidence="2">
    <location>
        <begin position="193"/>
        <end position="215"/>
    </location>
</feature>
<feature type="domain" description="Acyltransferase 3" evidence="3">
    <location>
        <begin position="31"/>
        <end position="359"/>
    </location>
</feature>
<dbReference type="GO" id="GO:0016747">
    <property type="term" value="F:acyltransferase activity, transferring groups other than amino-acyl groups"/>
    <property type="evidence" value="ECO:0007669"/>
    <property type="project" value="InterPro"/>
</dbReference>
<dbReference type="EMBL" id="JACHLY010000001">
    <property type="protein sequence ID" value="MBB5996314.1"/>
    <property type="molecule type" value="Genomic_DNA"/>
</dbReference>
<feature type="transmembrane region" description="Helical" evidence="2">
    <location>
        <begin position="56"/>
        <end position="76"/>
    </location>
</feature>
<feature type="domain" description="SGNH" evidence="4">
    <location>
        <begin position="453"/>
        <end position="683"/>
    </location>
</feature>
<feature type="transmembrane region" description="Helical" evidence="2">
    <location>
        <begin position="343"/>
        <end position="359"/>
    </location>
</feature>
<feature type="transmembrane region" description="Helical" evidence="2">
    <location>
        <begin position="97"/>
        <end position="117"/>
    </location>
</feature>
<feature type="transmembrane region" description="Helical" evidence="2">
    <location>
        <begin position="169"/>
        <end position="186"/>
    </location>
</feature>
<evidence type="ECO:0000256" key="1">
    <source>
        <dbReference type="SAM" id="MobiDB-lite"/>
    </source>
</evidence>
<evidence type="ECO:0000259" key="4">
    <source>
        <dbReference type="Pfam" id="PF19040"/>
    </source>
</evidence>
<protein>
    <submittedName>
        <fullName evidence="5">Peptidoglycan/LPS O-acetylase OafA/YrhL</fullName>
    </submittedName>
</protein>
<dbReference type="PANTHER" id="PTHR23028:SF53">
    <property type="entry name" value="ACYL_TRANSF_3 DOMAIN-CONTAINING PROTEIN"/>
    <property type="match status" value="1"/>
</dbReference>
<evidence type="ECO:0000313" key="6">
    <source>
        <dbReference type="Proteomes" id="UP000578077"/>
    </source>
</evidence>
<sequence>MGTQTPSAFGRSQDVRAASPAGGSERRFLPEVQGLRAVAVALVLVYHVDHDLLPGGYVGVDVFFVISGFLITSLLLREARTEGRVSLGAFYVRRIRRILPAASVVLVGTGLAALWLLPATRLAETARELVASAVYVENLFLAGESVDYLAAESAASPVQHFWSLAVEEQFYLLWPLLFAAWAAGGPRWGRRRVALAAAGGVLAVSLGFSAVLTATDPQPAYFLPQTRMWELAAGGVLAVASVRIVWPVRVRWVLGWAGLAAIGWSVLAYDDQTPFPGVAAVVPVAGAAAVIAAGCNGGRWSSYGLLASGPARFGGDISYPLYLWHWPVIVFASALTGSARLEPLYAGLAVVVSVVLAWGTKVAVEDPVRRWGLLRSGRRAGVFAVVAALVVVLVGAVQVGRYEWLKGAEFDPVQHVGPAALGTSEPMGSGAVPLYPSAVAAGEDIPDVYDAGCHASQADTRPDPCVYGPDDADTTVALVGDSHAAQWAPALRTIARERGWRLHTFTKSACGFTVADLESGTGGPYDACKRYNRAVLDELTGGLHPELVFTSSSSMADGYGAASPEDGRAAIAAGMNRLWSPLEDAGTDVVAIRDTPTTRTRLPECVSLHKDDLAQCEQPAEDAFSDDDPQVIAARESDAGLVDLSDRICTAGTCPPVIGNVLVYRDSHHLTATYARLLAPELEEAAASYLRGG</sequence>
<keyword evidence="2" id="KW-1133">Transmembrane helix</keyword>
<evidence type="ECO:0000313" key="5">
    <source>
        <dbReference type="EMBL" id="MBB5996314.1"/>
    </source>
</evidence>
<dbReference type="RefSeq" id="WP_312862274.1">
    <property type="nucleotide sequence ID" value="NZ_JACHLY010000001.1"/>
</dbReference>